<dbReference type="KEGG" id="tau:Tola_2779"/>
<dbReference type="Pfam" id="PF02635">
    <property type="entry name" value="DsrE"/>
    <property type="match status" value="1"/>
</dbReference>
<name>C4LBU8_TOLAT</name>
<dbReference type="InterPro" id="IPR003787">
    <property type="entry name" value="Sulphur_relay_DsrE/F-like"/>
</dbReference>
<dbReference type="RefSeq" id="WP_015879821.1">
    <property type="nucleotide sequence ID" value="NC_012691.1"/>
</dbReference>
<gene>
    <name evidence="2" type="ordered locus">Tola_2779</name>
</gene>
<dbReference type="Proteomes" id="UP000009073">
    <property type="component" value="Chromosome"/>
</dbReference>
<dbReference type="eggNOG" id="COG2923">
    <property type="taxonomic scope" value="Bacteria"/>
</dbReference>
<reference evidence="3" key="1">
    <citation type="submission" date="2009-05" db="EMBL/GenBank/DDBJ databases">
        <title>Complete sequence of Tolumonas auensis DSM 9187.</title>
        <authorList>
            <consortium name="US DOE Joint Genome Institute"/>
            <person name="Lucas S."/>
            <person name="Copeland A."/>
            <person name="Lapidus A."/>
            <person name="Glavina del Rio T."/>
            <person name="Tice H."/>
            <person name="Bruce D."/>
            <person name="Goodwin L."/>
            <person name="Pitluck S."/>
            <person name="Chertkov O."/>
            <person name="Brettin T."/>
            <person name="Detter J.C."/>
            <person name="Han C."/>
            <person name="Larimer F."/>
            <person name="Land M."/>
            <person name="Hauser L."/>
            <person name="Kyrpides N."/>
            <person name="Mikhailova N."/>
            <person name="Spring S."/>
            <person name="Beller H."/>
        </authorList>
    </citation>
    <scope>NUCLEOTIDE SEQUENCE [LARGE SCALE GENOMIC DNA]</scope>
    <source>
        <strain evidence="3">DSM 9187 / TA4</strain>
    </source>
</reference>
<organism evidence="2 3">
    <name type="scientific">Tolumonas auensis (strain DSM 9187 / NBRC 110442 / TA 4)</name>
    <dbReference type="NCBI Taxonomy" id="595494"/>
    <lineage>
        <taxon>Bacteria</taxon>
        <taxon>Pseudomonadati</taxon>
        <taxon>Pseudomonadota</taxon>
        <taxon>Gammaproteobacteria</taxon>
        <taxon>Aeromonadales</taxon>
        <taxon>Aeromonadaceae</taxon>
        <taxon>Tolumonas</taxon>
    </lineage>
</organism>
<comment type="similarity">
    <text evidence="1">Belongs to the DsrF/TusC family.</text>
</comment>
<sequence length="118" mass="13306">MNQIAFIFRQPPYGNACGREGLDALLATSAYSENLAAFFMDDGVYQLLSHQQPTGILAKDHSAMFRLCALYDIEHLYVSEKALIERNIDPTQLLMPVIVLTADAFYHMLSAYPVKLMF</sequence>
<dbReference type="InterPro" id="IPR017462">
    <property type="entry name" value="Sulphur_relay_TusC/DsrF"/>
</dbReference>
<dbReference type="AlphaFoldDB" id="C4LBU8"/>
<dbReference type="PANTHER" id="PTHR38780:SF1">
    <property type="entry name" value="PROTEIN TUSC"/>
    <property type="match status" value="1"/>
</dbReference>
<evidence type="ECO:0000313" key="2">
    <source>
        <dbReference type="EMBL" id="ACQ94372.1"/>
    </source>
</evidence>
<reference evidence="2 3" key="2">
    <citation type="journal article" date="2011" name="Stand. Genomic Sci.">
        <title>Complete genome sequence of Tolumonas auensis type strain (TA 4).</title>
        <authorList>
            <person name="Chertkov O."/>
            <person name="Copeland A."/>
            <person name="Lucas S."/>
            <person name="Lapidus A."/>
            <person name="Berry K.W."/>
            <person name="Detter J.C."/>
            <person name="Del Rio T.G."/>
            <person name="Hammon N."/>
            <person name="Dalin E."/>
            <person name="Tice H."/>
            <person name="Pitluck S."/>
            <person name="Richardson P."/>
            <person name="Bruce D."/>
            <person name="Goodwin L."/>
            <person name="Han C."/>
            <person name="Tapia R."/>
            <person name="Saunders E."/>
            <person name="Schmutz J."/>
            <person name="Brettin T."/>
            <person name="Larimer F."/>
            <person name="Land M."/>
            <person name="Hauser L."/>
            <person name="Spring S."/>
            <person name="Rohde M."/>
            <person name="Kyrpides N.C."/>
            <person name="Ivanova N."/>
            <person name="Goker M."/>
            <person name="Beller H.R."/>
            <person name="Klenk H.P."/>
            <person name="Woyke T."/>
        </authorList>
    </citation>
    <scope>NUCLEOTIDE SEQUENCE [LARGE SCALE GENOMIC DNA]</scope>
    <source>
        <strain evidence="3">DSM 9187 / TA4</strain>
    </source>
</reference>
<dbReference type="STRING" id="595494.Tola_2779"/>
<proteinExistence type="inferred from homology"/>
<dbReference type="NCBIfam" id="TIGR03010">
    <property type="entry name" value="sulf_tusC_dsrF"/>
    <property type="match status" value="1"/>
</dbReference>
<dbReference type="OrthoDB" id="9789418at2"/>
<dbReference type="Gene3D" id="3.40.1260.10">
    <property type="entry name" value="DsrEFH-like"/>
    <property type="match status" value="1"/>
</dbReference>
<keyword evidence="3" id="KW-1185">Reference proteome</keyword>
<evidence type="ECO:0000256" key="1">
    <source>
        <dbReference type="ARBA" id="ARBA00005996"/>
    </source>
</evidence>
<evidence type="ECO:0000313" key="3">
    <source>
        <dbReference type="Proteomes" id="UP000009073"/>
    </source>
</evidence>
<dbReference type="PANTHER" id="PTHR38780">
    <property type="entry name" value="PROTEIN TUSC"/>
    <property type="match status" value="1"/>
</dbReference>
<accession>C4LBU8</accession>
<dbReference type="SUPFAM" id="SSF75169">
    <property type="entry name" value="DsrEFH-like"/>
    <property type="match status" value="1"/>
</dbReference>
<protein>
    <submittedName>
        <fullName evidence="2">Sulfur relay protein TusC/DsrF</fullName>
    </submittedName>
</protein>
<dbReference type="EMBL" id="CP001616">
    <property type="protein sequence ID" value="ACQ94372.1"/>
    <property type="molecule type" value="Genomic_DNA"/>
</dbReference>
<dbReference type="NCBIfam" id="NF001238">
    <property type="entry name" value="PRK00211.1"/>
    <property type="match status" value="1"/>
</dbReference>
<dbReference type="HOGENOM" id="CLU_155943_1_0_6"/>
<dbReference type="InterPro" id="IPR027396">
    <property type="entry name" value="DsrEFH-like"/>
</dbReference>